<proteinExistence type="inferred from homology"/>
<dbReference type="GO" id="GO:0005737">
    <property type="term" value="C:cytoplasm"/>
    <property type="evidence" value="ECO:0007669"/>
    <property type="project" value="UniProtKB-UniRule"/>
</dbReference>
<dbReference type="GO" id="GO:0005874">
    <property type="term" value="C:microtubule"/>
    <property type="evidence" value="ECO:0007669"/>
    <property type="project" value="UniProtKB-KW"/>
</dbReference>
<evidence type="ECO:0000256" key="11">
    <source>
        <dbReference type="HAMAP-Rule" id="MF_03141"/>
    </source>
</evidence>
<dbReference type="CDD" id="cd00200">
    <property type="entry name" value="WD40"/>
    <property type="match status" value="1"/>
</dbReference>
<dbReference type="InterPro" id="IPR020472">
    <property type="entry name" value="WD40_PAC1"/>
</dbReference>
<dbReference type="GO" id="GO:1990234">
    <property type="term" value="C:transferase complex"/>
    <property type="evidence" value="ECO:0007669"/>
    <property type="project" value="UniProtKB-ARBA"/>
</dbReference>
<keyword evidence="9 11" id="KW-0206">Cytoskeleton</keyword>
<feature type="repeat" description="WD" evidence="12">
    <location>
        <begin position="202"/>
        <end position="225"/>
    </location>
</feature>
<evidence type="ECO:0000256" key="2">
    <source>
        <dbReference type="ARBA" id="ARBA00022490"/>
    </source>
</evidence>
<sequence>MSKILTPKQQEELNKAVLQYLEPLLKEDSSTDASSVEDALNKILNVEAESNIIPNYLEKKWSTVLRLQRRIIDLETEVKSLKLALESRPEVPAHAINGTVNGDLGPFASSSKLNWIPNVSIKNFPTQATQIVSAVQIHPKLPIIFSGCSDGALVVWSMVNDQSTSGIPEKVIKAHTRGINRIRTSLSPLDLVNKGSSSGDYLLATCSSDLSIKIWNAETYQHVRTLSGHDHTVSSIAFSIAKPTTLYSVSRDKSIKVWDLTNGICNKSYVGHSDWVRDVDVSHTPTDKTSSVGEFLLTCSNDQSIRLTHAESGTGLALLIGHSHVIERVKFLPVSSNYYVDKYLKDKHSSKFSNIPKELIENPIYTKVLGYKYCISAGRDNLLKLWLLPPPELKPHRDPMPSQYNNSQGWFLCDMVGHSSWIKSIEVHPNGKYIFSAGDDKSIKMWDLSLLASGNANCVKTLNGHNGFITDINFAPVQEEEVGESETRTKKGDETEEDVEVAHEKLMKSIESRIRCIFVSGGIDNSVRVWS</sequence>
<comment type="caution">
    <text evidence="13">The sequence shown here is derived from an EMBL/GenBank/DDBJ whole genome shotgun (WGS) entry which is preliminary data.</text>
</comment>
<dbReference type="OrthoDB" id="10264588at2759"/>
<dbReference type="PANTHER" id="PTHR22847:SF637">
    <property type="entry name" value="WD REPEAT DOMAIN 5B"/>
    <property type="match status" value="1"/>
</dbReference>
<dbReference type="SUPFAM" id="SSF50978">
    <property type="entry name" value="WD40 repeat-like"/>
    <property type="match status" value="1"/>
</dbReference>
<dbReference type="Proteomes" id="UP000837801">
    <property type="component" value="Unassembled WGS sequence"/>
</dbReference>
<dbReference type="GO" id="GO:0051301">
    <property type="term" value="P:cell division"/>
    <property type="evidence" value="ECO:0007669"/>
    <property type="project" value="UniProtKB-KW"/>
</dbReference>
<dbReference type="InterPro" id="IPR015943">
    <property type="entry name" value="WD40/YVTN_repeat-like_dom_sf"/>
</dbReference>
<evidence type="ECO:0000256" key="1">
    <source>
        <dbReference type="ARBA" id="ARBA00022448"/>
    </source>
</evidence>
<dbReference type="PROSITE" id="PS00678">
    <property type="entry name" value="WD_REPEATS_1"/>
    <property type="match status" value="2"/>
</dbReference>
<keyword evidence="7 11" id="KW-0498">Mitosis</keyword>
<evidence type="ECO:0000256" key="8">
    <source>
        <dbReference type="ARBA" id="ARBA00023054"/>
    </source>
</evidence>
<keyword evidence="6" id="KW-0677">Repeat</keyword>
<dbReference type="SMART" id="SM00320">
    <property type="entry name" value="WD40"/>
    <property type="match status" value="7"/>
</dbReference>
<evidence type="ECO:0000256" key="12">
    <source>
        <dbReference type="PROSITE-ProRule" id="PRU00221"/>
    </source>
</evidence>
<dbReference type="GO" id="GO:0000922">
    <property type="term" value="C:spindle pole"/>
    <property type="evidence" value="ECO:0007669"/>
    <property type="project" value="UniProtKB-SubCell"/>
</dbReference>
<dbReference type="PROSITE" id="PS50294">
    <property type="entry name" value="WD_REPEATS_REGION"/>
    <property type="match status" value="2"/>
</dbReference>
<feature type="repeat" description="WD" evidence="12">
    <location>
        <begin position="226"/>
        <end position="268"/>
    </location>
</feature>
<dbReference type="PRINTS" id="PR00320">
    <property type="entry name" value="GPROTEINBRPT"/>
</dbReference>
<keyword evidence="4 11" id="KW-0132">Cell division</keyword>
<dbReference type="InterPro" id="IPR017252">
    <property type="entry name" value="Dynein_regulator_LIS1"/>
</dbReference>
<reference evidence="13" key="1">
    <citation type="submission" date="2022-03" db="EMBL/GenBank/DDBJ databases">
        <authorList>
            <person name="Legras J.-L."/>
            <person name="Devillers H."/>
            <person name="Grondin C."/>
        </authorList>
    </citation>
    <scope>NUCLEOTIDE SEQUENCE</scope>
    <source>
        <strain evidence="13">CLIB 1423</strain>
    </source>
</reference>
<keyword evidence="2 11" id="KW-0963">Cytoplasm</keyword>
<dbReference type="InterPro" id="IPR019775">
    <property type="entry name" value="WD40_repeat_CS"/>
</dbReference>
<dbReference type="EMBL" id="CAKXYY010000018">
    <property type="protein sequence ID" value="CAH2354749.1"/>
    <property type="molecule type" value="Genomic_DNA"/>
</dbReference>
<keyword evidence="1 11" id="KW-0813">Transport</keyword>
<dbReference type="GO" id="GO:0051012">
    <property type="term" value="P:microtubule sliding"/>
    <property type="evidence" value="ECO:0007669"/>
    <property type="project" value="UniProtKB-UniRule"/>
</dbReference>
<evidence type="ECO:0000256" key="4">
    <source>
        <dbReference type="ARBA" id="ARBA00022618"/>
    </source>
</evidence>
<dbReference type="HAMAP" id="MF_03141">
    <property type="entry name" value="lis1"/>
    <property type="match status" value="1"/>
</dbReference>
<dbReference type="InterPro" id="IPR001680">
    <property type="entry name" value="WD40_rpt"/>
</dbReference>
<comment type="subunit">
    <text evidence="11">Self-associates. Interacts with NDL1 and dynein.</text>
</comment>
<evidence type="ECO:0000313" key="14">
    <source>
        <dbReference type="Proteomes" id="UP000837801"/>
    </source>
</evidence>
<keyword evidence="10 11" id="KW-0131">Cell cycle</keyword>
<protein>
    <recommendedName>
        <fullName evidence="11">Nuclear distribution protein PAC1</fullName>
    </recommendedName>
    <alternativeName>
        <fullName evidence="11">Lissencephaly-1 homolog</fullName>
        <shortName evidence="11">LIS-1</shortName>
    </alternativeName>
    <alternativeName>
        <fullName evidence="11">nudF homolog</fullName>
    </alternativeName>
</protein>
<keyword evidence="5 11" id="KW-0493">Microtubule</keyword>
<keyword evidence="14" id="KW-1185">Reference proteome</keyword>
<dbReference type="GO" id="GO:0005875">
    <property type="term" value="C:microtubule associated complex"/>
    <property type="evidence" value="ECO:0007669"/>
    <property type="project" value="UniProtKB-UniRule"/>
</dbReference>
<dbReference type="Pfam" id="PF00400">
    <property type="entry name" value="WD40"/>
    <property type="match status" value="6"/>
</dbReference>
<dbReference type="GO" id="GO:0070840">
    <property type="term" value="F:dynein complex binding"/>
    <property type="evidence" value="ECO:0007669"/>
    <property type="project" value="UniProtKB-UniRule"/>
</dbReference>
<evidence type="ECO:0000256" key="6">
    <source>
        <dbReference type="ARBA" id="ARBA00022737"/>
    </source>
</evidence>
<evidence type="ECO:0000256" key="5">
    <source>
        <dbReference type="ARBA" id="ARBA00022701"/>
    </source>
</evidence>
<dbReference type="SUPFAM" id="SSF109925">
    <property type="entry name" value="Lissencephaly-1 protein (Lis-1, PAF-AH alpha) N-terminal domain"/>
    <property type="match status" value="1"/>
</dbReference>
<dbReference type="Gene3D" id="2.130.10.10">
    <property type="entry name" value="YVTN repeat-like/Quinoprotein amine dehydrogenase"/>
    <property type="match status" value="1"/>
</dbReference>
<evidence type="ECO:0000256" key="3">
    <source>
        <dbReference type="ARBA" id="ARBA00022574"/>
    </source>
</evidence>
<comment type="similarity">
    <text evidence="11">Belongs to the WD repeat LIS1/nudF family.</text>
</comment>
<organism evidence="13 14">
    <name type="scientific">[Candida] railenensis</name>
    <dbReference type="NCBI Taxonomy" id="45579"/>
    <lineage>
        <taxon>Eukaryota</taxon>
        <taxon>Fungi</taxon>
        <taxon>Dikarya</taxon>
        <taxon>Ascomycota</taxon>
        <taxon>Saccharomycotina</taxon>
        <taxon>Pichiomycetes</taxon>
        <taxon>Debaryomycetaceae</taxon>
        <taxon>Kurtzmaniella</taxon>
    </lineage>
</organism>
<name>A0A9P0QTQ3_9ASCO</name>
<dbReference type="PIRSF" id="PIRSF037647">
    <property type="entry name" value="Dynein_regulator_Lis1"/>
    <property type="match status" value="1"/>
</dbReference>
<feature type="repeat" description="WD" evidence="12">
    <location>
        <begin position="518"/>
        <end position="531"/>
    </location>
</feature>
<dbReference type="InterPro" id="IPR036322">
    <property type="entry name" value="WD40_repeat_dom_sf"/>
</dbReference>
<keyword evidence="8 11" id="KW-0175">Coiled coil</keyword>
<evidence type="ECO:0000313" key="13">
    <source>
        <dbReference type="EMBL" id="CAH2354749.1"/>
    </source>
</evidence>
<gene>
    <name evidence="11" type="primary">PAC1</name>
    <name evidence="11" type="synonym">LIS1</name>
    <name evidence="13" type="ORF">CLIB1423_18S02828</name>
</gene>
<evidence type="ECO:0000256" key="9">
    <source>
        <dbReference type="ARBA" id="ARBA00023212"/>
    </source>
</evidence>
<dbReference type="Gene3D" id="1.20.960.30">
    <property type="match status" value="1"/>
</dbReference>
<dbReference type="AlphaFoldDB" id="A0A9P0QTQ3"/>
<accession>A0A9P0QTQ3</accession>
<dbReference type="GO" id="GO:0000132">
    <property type="term" value="P:establishment of mitotic spindle orientation"/>
    <property type="evidence" value="ECO:0007669"/>
    <property type="project" value="UniProtKB-UniRule"/>
</dbReference>
<evidence type="ECO:0000256" key="10">
    <source>
        <dbReference type="ARBA" id="ARBA00023306"/>
    </source>
</evidence>
<feature type="repeat" description="WD" evidence="12">
    <location>
        <begin position="415"/>
        <end position="449"/>
    </location>
</feature>
<dbReference type="PANTHER" id="PTHR22847">
    <property type="entry name" value="WD40 REPEAT PROTEIN"/>
    <property type="match status" value="1"/>
</dbReference>
<dbReference type="InterPro" id="IPR037190">
    <property type="entry name" value="LIS1_N"/>
</dbReference>
<comment type="subcellular location">
    <subcellularLocation>
        <location evidence="11">Cytoplasm</location>
        <location evidence="11">Cytoskeleton</location>
    </subcellularLocation>
    <subcellularLocation>
        <location evidence="11">Cytoplasm</location>
        <location evidence="11">Cytoskeleton</location>
        <location evidence="11">Spindle pole</location>
    </subcellularLocation>
    <text evidence="11">Localizes to the plus ends of microtubules and the mitotic spindle poles.</text>
</comment>
<evidence type="ECO:0000256" key="7">
    <source>
        <dbReference type="ARBA" id="ARBA00022776"/>
    </source>
</evidence>
<keyword evidence="3 12" id="KW-0853">WD repeat</keyword>
<dbReference type="PROSITE" id="PS50082">
    <property type="entry name" value="WD_REPEATS_2"/>
    <property type="match status" value="4"/>
</dbReference>
<comment type="function">
    <text evidence="11">Positively regulates the activity of the minus-end directed microtubule motor protein dynein. Plays a central role in positioning the mitotic spindle at the bud neck during cell division. Targets cytoplasmic dynein to microtubule plus ends, thereby promoting dynein-mediated microtubule sliding along the bud cortex and consequently the movement of the mitotic spindle to the bud neck.</text>
</comment>